<sequence>MEGPRGPTSKRWGKSGWIWCTDKRLRRWHLREVNASTLASGQKDDQTVASQALRPRILIYCSDMSKLSKICSKSSPSHGKALESTWKLGGGAKSRFVRLAHVWFYPNVEITLSSFFHVDGGENGGEKTHSRRAISLSIDSATPQKHHLEEVSGLPVGVSQAQRIFSKLCLELNWDSVRHLGTLAPVSPSASSPFPGSMSPKLIFSVGMYGGSLL</sequence>
<proteinExistence type="predicted"/>
<evidence type="ECO:0000313" key="1">
    <source>
        <dbReference type="EMBL" id="KAJ7769352.1"/>
    </source>
</evidence>
<accession>A0AAD7JPT3</accession>
<protein>
    <submittedName>
        <fullName evidence="1">Uncharacterized protein</fullName>
    </submittedName>
</protein>
<dbReference type="AlphaFoldDB" id="A0AAD7JPT3"/>
<organism evidence="1 2">
    <name type="scientific">Mycena metata</name>
    <dbReference type="NCBI Taxonomy" id="1033252"/>
    <lineage>
        <taxon>Eukaryota</taxon>
        <taxon>Fungi</taxon>
        <taxon>Dikarya</taxon>
        <taxon>Basidiomycota</taxon>
        <taxon>Agaricomycotina</taxon>
        <taxon>Agaricomycetes</taxon>
        <taxon>Agaricomycetidae</taxon>
        <taxon>Agaricales</taxon>
        <taxon>Marasmiineae</taxon>
        <taxon>Mycenaceae</taxon>
        <taxon>Mycena</taxon>
    </lineage>
</organism>
<keyword evidence="2" id="KW-1185">Reference proteome</keyword>
<gene>
    <name evidence="1" type="ORF">B0H16DRAFT_254510</name>
</gene>
<evidence type="ECO:0000313" key="2">
    <source>
        <dbReference type="Proteomes" id="UP001215598"/>
    </source>
</evidence>
<reference evidence="1" key="1">
    <citation type="submission" date="2023-03" db="EMBL/GenBank/DDBJ databases">
        <title>Massive genome expansion in bonnet fungi (Mycena s.s.) driven by repeated elements and novel gene families across ecological guilds.</title>
        <authorList>
            <consortium name="Lawrence Berkeley National Laboratory"/>
            <person name="Harder C.B."/>
            <person name="Miyauchi S."/>
            <person name="Viragh M."/>
            <person name="Kuo A."/>
            <person name="Thoen E."/>
            <person name="Andreopoulos B."/>
            <person name="Lu D."/>
            <person name="Skrede I."/>
            <person name="Drula E."/>
            <person name="Henrissat B."/>
            <person name="Morin E."/>
            <person name="Kohler A."/>
            <person name="Barry K."/>
            <person name="LaButti K."/>
            <person name="Morin E."/>
            <person name="Salamov A."/>
            <person name="Lipzen A."/>
            <person name="Mereny Z."/>
            <person name="Hegedus B."/>
            <person name="Baldrian P."/>
            <person name="Stursova M."/>
            <person name="Weitz H."/>
            <person name="Taylor A."/>
            <person name="Grigoriev I.V."/>
            <person name="Nagy L.G."/>
            <person name="Martin F."/>
            <person name="Kauserud H."/>
        </authorList>
    </citation>
    <scope>NUCLEOTIDE SEQUENCE</scope>
    <source>
        <strain evidence="1">CBHHK182m</strain>
    </source>
</reference>
<comment type="caution">
    <text evidence="1">The sequence shown here is derived from an EMBL/GenBank/DDBJ whole genome shotgun (WGS) entry which is preliminary data.</text>
</comment>
<name>A0AAD7JPT3_9AGAR</name>
<dbReference type="Proteomes" id="UP001215598">
    <property type="component" value="Unassembled WGS sequence"/>
</dbReference>
<dbReference type="EMBL" id="JARKIB010000018">
    <property type="protein sequence ID" value="KAJ7769352.1"/>
    <property type="molecule type" value="Genomic_DNA"/>
</dbReference>